<dbReference type="STRING" id="3750.A0A498JXY0"/>
<protein>
    <submittedName>
        <fullName evidence="3">Uncharacterized protein</fullName>
    </submittedName>
</protein>
<dbReference type="Proteomes" id="UP000290289">
    <property type="component" value="Chromosome 4"/>
</dbReference>
<keyword evidence="4" id="KW-1185">Reference proteome</keyword>
<feature type="transmembrane region" description="Helical" evidence="2">
    <location>
        <begin position="144"/>
        <end position="161"/>
    </location>
</feature>
<accession>A0A498JXY0</accession>
<gene>
    <name evidence="3" type="ORF">DVH24_000993</name>
</gene>
<organism evidence="3 4">
    <name type="scientific">Malus domestica</name>
    <name type="common">Apple</name>
    <name type="synonym">Pyrus malus</name>
    <dbReference type="NCBI Taxonomy" id="3750"/>
    <lineage>
        <taxon>Eukaryota</taxon>
        <taxon>Viridiplantae</taxon>
        <taxon>Streptophyta</taxon>
        <taxon>Embryophyta</taxon>
        <taxon>Tracheophyta</taxon>
        <taxon>Spermatophyta</taxon>
        <taxon>Magnoliopsida</taxon>
        <taxon>eudicotyledons</taxon>
        <taxon>Gunneridae</taxon>
        <taxon>Pentapetalae</taxon>
        <taxon>rosids</taxon>
        <taxon>fabids</taxon>
        <taxon>Rosales</taxon>
        <taxon>Rosaceae</taxon>
        <taxon>Amygdaloideae</taxon>
        <taxon>Maleae</taxon>
        <taxon>Malus</taxon>
    </lineage>
</organism>
<comment type="caution">
    <text evidence="3">The sequence shown here is derived from an EMBL/GenBank/DDBJ whole genome shotgun (WGS) entry which is preliminary data.</text>
</comment>
<feature type="compositionally biased region" description="Polar residues" evidence="1">
    <location>
        <begin position="21"/>
        <end position="32"/>
    </location>
</feature>
<evidence type="ECO:0000256" key="1">
    <source>
        <dbReference type="SAM" id="MobiDB-lite"/>
    </source>
</evidence>
<reference evidence="3 4" key="1">
    <citation type="submission" date="2018-10" db="EMBL/GenBank/DDBJ databases">
        <title>A high-quality apple genome assembly.</title>
        <authorList>
            <person name="Hu J."/>
        </authorList>
    </citation>
    <scope>NUCLEOTIDE SEQUENCE [LARGE SCALE GENOMIC DNA]</scope>
    <source>
        <strain evidence="4">cv. HFTH1</strain>
        <tissue evidence="3">Young leaf</tissue>
    </source>
</reference>
<evidence type="ECO:0000313" key="3">
    <source>
        <dbReference type="EMBL" id="RXI00759.1"/>
    </source>
</evidence>
<keyword evidence="2" id="KW-0812">Transmembrane</keyword>
<dbReference type="EMBL" id="RDQH01000330">
    <property type="protein sequence ID" value="RXI00759.1"/>
    <property type="molecule type" value="Genomic_DNA"/>
</dbReference>
<evidence type="ECO:0000313" key="4">
    <source>
        <dbReference type="Proteomes" id="UP000290289"/>
    </source>
</evidence>
<keyword evidence="2" id="KW-0472">Membrane</keyword>
<feature type="transmembrane region" description="Helical" evidence="2">
    <location>
        <begin position="208"/>
        <end position="226"/>
    </location>
</feature>
<feature type="region of interest" description="Disordered" evidence="1">
    <location>
        <begin position="1"/>
        <end position="35"/>
    </location>
</feature>
<feature type="transmembrane region" description="Helical" evidence="2">
    <location>
        <begin position="168"/>
        <end position="188"/>
    </location>
</feature>
<keyword evidence="2" id="KW-1133">Transmembrane helix</keyword>
<dbReference type="Gene3D" id="1.20.120.1750">
    <property type="match status" value="1"/>
</dbReference>
<feature type="transmembrane region" description="Helical" evidence="2">
    <location>
        <begin position="42"/>
        <end position="64"/>
    </location>
</feature>
<sequence>MGASNNFGGGSGKAFRPLPQNRGSNPHAQPQRTPRRALRPSCVLIPVVNMLLILLVILKIMMYLAFAPMDFAGMICLGSWAEHGERTGGFYACNRYEAAKQEGAARISTILCSNSYDEAERRREMAKNSLEKYTHYYERWASNQQVFTILFFKFPLVLVLYHEFMQEIFIVPIFNKFSYVSSLAVYFVSESFFSMIREDPASLDTSLITLWVFISIFTEFVVANSSR</sequence>
<dbReference type="AlphaFoldDB" id="A0A498JXY0"/>
<proteinExistence type="predicted"/>
<evidence type="ECO:0000256" key="2">
    <source>
        <dbReference type="SAM" id="Phobius"/>
    </source>
</evidence>
<name>A0A498JXY0_MALDO</name>